<name>A0A9W4WLT2_9GLOM</name>
<dbReference type="EMBL" id="CAMKVN010000774">
    <property type="protein sequence ID" value="CAI2171032.1"/>
    <property type="molecule type" value="Genomic_DNA"/>
</dbReference>
<keyword evidence="2" id="KW-1185">Reference proteome</keyword>
<reference evidence="1" key="1">
    <citation type="submission" date="2022-08" db="EMBL/GenBank/DDBJ databases">
        <authorList>
            <person name="Kallberg Y."/>
            <person name="Tangrot J."/>
            <person name="Rosling A."/>
        </authorList>
    </citation>
    <scope>NUCLEOTIDE SEQUENCE</scope>
    <source>
        <strain evidence="1">Wild A</strain>
    </source>
</reference>
<accession>A0A9W4WLT2</accession>
<gene>
    <name evidence="1" type="ORF">FWILDA_LOCUS4879</name>
</gene>
<sequence>MVFKETNDSSYLNGDKLRKEALKQQFDLSFLTVFGKHYLISVGLYRFILPILRNKFRENGNIVEIVQYHRDILPYKGTTTPSVLDNDMENYVPKPADDLHSFVCTMYFLRNPLKQPDLVYRLSKIIGIVNYGKDVKCSRQQLG</sequence>
<protein>
    <submittedName>
        <fullName evidence="1">7243_t:CDS:1</fullName>
    </submittedName>
</protein>
<dbReference type="AlphaFoldDB" id="A0A9W4WLT2"/>
<evidence type="ECO:0000313" key="2">
    <source>
        <dbReference type="Proteomes" id="UP001153678"/>
    </source>
</evidence>
<proteinExistence type="predicted"/>
<comment type="caution">
    <text evidence="1">The sequence shown here is derived from an EMBL/GenBank/DDBJ whole genome shotgun (WGS) entry which is preliminary data.</text>
</comment>
<evidence type="ECO:0000313" key="1">
    <source>
        <dbReference type="EMBL" id="CAI2171032.1"/>
    </source>
</evidence>
<dbReference type="Proteomes" id="UP001153678">
    <property type="component" value="Unassembled WGS sequence"/>
</dbReference>
<organism evidence="1 2">
    <name type="scientific">Funneliformis geosporum</name>
    <dbReference type="NCBI Taxonomy" id="1117311"/>
    <lineage>
        <taxon>Eukaryota</taxon>
        <taxon>Fungi</taxon>
        <taxon>Fungi incertae sedis</taxon>
        <taxon>Mucoromycota</taxon>
        <taxon>Glomeromycotina</taxon>
        <taxon>Glomeromycetes</taxon>
        <taxon>Glomerales</taxon>
        <taxon>Glomeraceae</taxon>
        <taxon>Funneliformis</taxon>
    </lineage>
</organism>